<dbReference type="Proteomes" id="UP001254848">
    <property type="component" value="Unassembled WGS sequence"/>
</dbReference>
<evidence type="ECO:0000256" key="2">
    <source>
        <dbReference type="ARBA" id="ARBA00007362"/>
    </source>
</evidence>
<name>A0ABU3NXS0_9FIRM</name>
<feature type="domain" description="EamA" evidence="7">
    <location>
        <begin position="13"/>
        <end position="144"/>
    </location>
</feature>
<feature type="transmembrane region" description="Helical" evidence="6">
    <location>
        <begin position="186"/>
        <end position="208"/>
    </location>
</feature>
<feature type="transmembrane region" description="Helical" evidence="6">
    <location>
        <begin position="278"/>
        <end position="294"/>
    </location>
</feature>
<feature type="transmembrane region" description="Helical" evidence="6">
    <location>
        <begin position="72"/>
        <end position="92"/>
    </location>
</feature>
<dbReference type="Pfam" id="PF00892">
    <property type="entry name" value="EamA"/>
    <property type="match status" value="2"/>
</dbReference>
<keyword evidence="5 6" id="KW-0472">Membrane</keyword>
<dbReference type="InterPro" id="IPR050638">
    <property type="entry name" value="AA-Vitamin_Transporters"/>
</dbReference>
<keyword evidence="3 6" id="KW-0812">Transmembrane</keyword>
<reference evidence="8 9" key="1">
    <citation type="submission" date="2023-07" db="EMBL/GenBank/DDBJ databases">
        <title>The novel representative of Negativicutes class, Anaeroselena agilis gen. nov. sp. nov.</title>
        <authorList>
            <person name="Prokofeva M.I."/>
            <person name="Elcheninov A.G."/>
            <person name="Klyukina A."/>
            <person name="Kublanov I.V."/>
            <person name="Frolov E.N."/>
            <person name="Podosokorskaya O.A."/>
        </authorList>
    </citation>
    <scope>NUCLEOTIDE SEQUENCE [LARGE SCALE GENOMIC DNA]</scope>
    <source>
        <strain evidence="8 9">4137-cl</strain>
    </source>
</reference>
<dbReference type="PANTHER" id="PTHR32322:SF2">
    <property type="entry name" value="EAMA DOMAIN-CONTAINING PROTEIN"/>
    <property type="match status" value="1"/>
</dbReference>
<dbReference type="InterPro" id="IPR037185">
    <property type="entry name" value="EmrE-like"/>
</dbReference>
<feature type="transmembrane region" description="Helical" evidence="6">
    <location>
        <begin position="98"/>
        <end position="117"/>
    </location>
</feature>
<dbReference type="SUPFAM" id="SSF103481">
    <property type="entry name" value="Multidrug resistance efflux transporter EmrE"/>
    <property type="match status" value="2"/>
</dbReference>
<evidence type="ECO:0000259" key="7">
    <source>
        <dbReference type="Pfam" id="PF00892"/>
    </source>
</evidence>
<feature type="transmembrane region" description="Helical" evidence="6">
    <location>
        <begin position="12"/>
        <end position="34"/>
    </location>
</feature>
<protein>
    <submittedName>
        <fullName evidence="8">DMT family transporter</fullName>
    </submittedName>
</protein>
<feature type="transmembrane region" description="Helical" evidence="6">
    <location>
        <begin position="220"/>
        <end position="243"/>
    </location>
</feature>
<dbReference type="InterPro" id="IPR000620">
    <property type="entry name" value="EamA_dom"/>
</dbReference>
<accession>A0ABU3NXS0</accession>
<evidence type="ECO:0000256" key="6">
    <source>
        <dbReference type="SAM" id="Phobius"/>
    </source>
</evidence>
<evidence type="ECO:0000256" key="3">
    <source>
        <dbReference type="ARBA" id="ARBA00022692"/>
    </source>
</evidence>
<comment type="caution">
    <text evidence="8">The sequence shown here is derived from an EMBL/GenBank/DDBJ whole genome shotgun (WGS) entry which is preliminary data.</text>
</comment>
<comment type="subcellular location">
    <subcellularLocation>
        <location evidence="1">Membrane</location>
        <topology evidence="1">Multi-pass membrane protein</topology>
    </subcellularLocation>
</comment>
<evidence type="ECO:0000256" key="4">
    <source>
        <dbReference type="ARBA" id="ARBA00022989"/>
    </source>
</evidence>
<keyword evidence="9" id="KW-1185">Reference proteome</keyword>
<feature type="transmembrane region" description="Helical" evidence="6">
    <location>
        <begin position="255"/>
        <end position="272"/>
    </location>
</feature>
<feature type="transmembrane region" description="Helical" evidence="6">
    <location>
        <begin position="154"/>
        <end position="174"/>
    </location>
</feature>
<keyword evidence="4 6" id="KW-1133">Transmembrane helix</keyword>
<evidence type="ECO:0000313" key="9">
    <source>
        <dbReference type="Proteomes" id="UP001254848"/>
    </source>
</evidence>
<dbReference type="RefSeq" id="WP_413780105.1">
    <property type="nucleotide sequence ID" value="NZ_JAUOZS010000001.1"/>
</dbReference>
<sequence length="310" mass="32776">MTPAAPNPARKVELILLAIVFIWGVNTPVMKIGLSAMDPLVYNALRLVVAALISGVALVASHGYRPMSLPDLRHLAAISVFGLFVNQVFIIYGMNATTAGNAALVLATLPVNVALINRVLGLETLSPRTAAGIVVSFAGVLLAVLGAGREISLTGPHLTGAALILVGQLGYSYYTVSFRRLTDRYSLYQIITGAFTVSAVLFVLIAVPDLARTDWAAVPAAAWQSVVFSSVFALALANITWIWAVKALGSTRASLFPNICPVISIVFAGLFLDETFGLLQAAGAVIIFLGLWLSRRPALPPPAVTRTRKG</sequence>
<feature type="transmembrane region" description="Helical" evidence="6">
    <location>
        <begin position="40"/>
        <end position="60"/>
    </location>
</feature>
<dbReference type="PANTHER" id="PTHR32322">
    <property type="entry name" value="INNER MEMBRANE TRANSPORTER"/>
    <property type="match status" value="1"/>
</dbReference>
<feature type="domain" description="EamA" evidence="7">
    <location>
        <begin position="159"/>
        <end position="294"/>
    </location>
</feature>
<evidence type="ECO:0000313" key="8">
    <source>
        <dbReference type="EMBL" id="MDT8901598.1"/>
    </source>
</evidence>
<dbReference type="EMBL" id="JAUOZS010000001">
    <property type="protein sequence ID" value="MDT8901598.1"/>
    <property type="molecule type" value="Genomic_DNA"/>
</dbReference>
<evidence type="ECO:0000256" key="1">
    <source>
        <dbReference type="ARBA" id="ARBA00004141"/>
    </source>
</evidence>
<feature type="transmembrane region" description="Helical" evidence="6">
    <location>
        <begin position="129"/>
        <end position="148"/>
    </location>
</feature>
<evidence type="ECO:0000256" key="5">
    <source>
        <dbReference type="ARBA" id="ARBA00023136"/>
    </source>
</evidence>
<gene>
    <name evidence="8" type="ORF">Q4T40_10125</name>
</gene>
<organism evidence="8 9">
    <name type="scientific">Anaeroselena agilis</name>
    <dbReference type="NCBI Taxonomy" id="3063788"/>
    <lineage>
        <taxon>Bacteria</taxon>
        <taxon>Bacillati</taxon>
        <taxon>Bacillota</taxon>
        <taxon>Negativicutes</taxon>
        <taxon>Acetonemataceae</taxon>
        <taxon>Anaeroselena</taxon>
    </lineage>
</organism>
<proteinExistence type="inferred from homology"/>
<comment type="similarity">
    <text evidence="2">Belongs to the EamA transporter family.</text>
</comment>